<dbReference type="InterPro" id="IPR053145">
    <property type="entry name" value="AB_hydrolase_Est10"/>
</dbReference>
<dbReference type="Pfam" id="PF08840">
    <property type="entry name" value="BAAT_C"/>
    <property type="match status" value="1"/>
</dbReference>
<dbReference type="PANTHER" id="PTHR43265">
    <property type="entry name" value="ESTERASE ESTD"/>
    <property type="match status" value="1"/>
</dbReference>
<comment type="caution">
    <text evidence="3">The sequence shown here is derived from an EMBL/GenBank/DDBJ whole genome shotgun (WGS) entry which is preliminary data.</text>
</comment>
<dbReference type="GO" id="GO:0052689">
    <property type="term" value="F:carboxylic ester hydrolase activity"/>
    <property type="evidence" value="ECO:0007669"/>
    <property type="project" value="TreeGrafter"/>
</dbReference>
<dbReference type="PANTHER" id="PTHR43265:SF1">
    <property type="entry name" value="ESTERASE ESTD"/>
    <property type="match status" value="1"/>
</dbReference>
<evidence type="ECO:0000256" key="1">
    <source>
        <dbReference type="SAM" id="SignalP"/>
    </source>
</evidence>
<dbReference type="EMBL" id="JADSJR010000003">
    <property type="protein sequence ID" value="MBG2913326.1"/>
    <property type="molecule type" value="Genomic_DNA"/>
</dbReference>
<accession>A0A8I0WQA9</accession>
<dbReference type="InterPro" id="IPR029058">
    <property type="entry name" value="AB_hydrolase_fold"/>
</dbReference>
<keyword evidence="3" id="KW-0378">Hydrolase</keyword>
<protein>
    <submittedName>
        <fullName evidence="3">Alpha/beta hydrolase</fullName>
    </submittedName>
</protein>
<feature type="chain" id="PRO_5034521260" evidence="1">
    <location>
        <begin position="22"/>
        <end position="310"/>
    </location>
</feature>
<proteinExistence type="predicted"/>
<sequence>MRTSLLFLLSTFLLPSFASYAEISTHLLSRKDGSEISYYLDKRSEKNQTLLVLMQGSDCNSIKNNTFIQETFGQWLPNSDVLMVEKYGITAQLPYSQYDGERVDCPESYKLHDNPKQRTEDYEAVLDKLSSQYPNIILIGGSEGATMVHLVVAKRNDIKAAIALNGGGRFFLDDVLYNIRLTTPKEHIKDALSGFQQFADAIKNNQIDNEQFVSEHSKSWWQQYFTIDLLNVIKSNQHTPILIIQTLNDANVNVDAFNQLSQDINQPNVKFIKYDKLDHGFYNEQGERLTSEIINDIKHWYSQYEKQSKE</sequence>
<dbReference type="InterPro" id="IPR014940">
    <property type="entry name" value="BAAT_C"/>
</dbReference>
<evidence type="ECO:0000259" key="2">
    <source>
        <dbReference type="Pfam" id="PF08840"/>
    </source>
</evidence>
<evidence type="ECO:0000313" key="3">
    <source>
        <dbReference type="EMBL" id="MBG2913326.1"/>
    </source>
</evidence>
<dbReference type="SUPFAM" id="SSF53474">
    <property type="entry name" value="alpha/beta-Hydrolases"/>
    <property type="match status" value="1"/>
</dbReference>
<feature type="domain" description="BAAT/Acyl-CoA thioester hydrolase C-terminal" evidence="2">
    <location>
        <begin position="131"/>
        <end position="276"/>
    </location>
</feature>
<name>A0A8I0WQA9_9GAMM</name>
<reference evidence="3" key="1">
    <citation type="submission" date="2020-11" db="EMBL/GenBank/DDBJ databases">
        <title>Enhanced detection system for hospital associated transmission using whole genome sequencing surveillance.</title>
        <authorList>
            <person name="Harrison L.H."/>
            <person name="Van Tyne D."/>
            <person name="Marsh J.W."/>
            <person name="Griffith M.P."/>
            <person name="Snyder D.J."/>
            <person name="Cooper V.S."/>
            <person name="Mustapha M."/>
        </authorList>
    </citation>
    <scope>NUCLEOTIDE SEQUENCE</scope>
    <source>
        <strain evidence="3">PR00070</strain>
    </source>
</reference>
<dbReference type="RefSeq" id="WP_196563544.1">
    <property type="nucleotide sequence ID" value="NZ_JADSJR010000003.1"/>
</dbReference>
<organism evidence="3 4">
    <name type="scientific">Proteus terrae subsp. cibarius</name>
    <dbReference type="NCBI Taxonomy" id="626774"/>
    <lineage>
        <taxon>Bacteria</taxon>
        <taxon>Pseudomonadati</taxon>
        <taxon>Pseudomonadota</taxon>
        <taxon>Gammaproteobacteria</taxon>
        <taxon>Enterobacterales</taxon>
        <taxon>Morganellaceae</taxon>
        <taxon>Proteus</taxon>
    </lineage>
</organism>
<dbReference type="Gene3D" id="3.40.50.1820">
    <property type="entry name" value="alpha/beta hydrolase"/>
    <property type="match status" value="1"/>
</dbReference>
<dbReference type="AlphaFoldDB" id="A0A8I0WQA9"/>
<keyword evidence="1" id="KW-0732">Signal</keyword>
<feature type="signal peptide" evidence="1">
    <location>
        <begin position="1"/>
        <end position="21"/>
    </location>
</feature>
<evidence type="ECO:0000313" key="4">
    <source>
        <dbReference type="Proteomes" id="UP000612266"/>
    </source>
</evidence>
<gene>
    <name evidence="3" type="ORF">I4901_02965</name>
</gene>
<dbReference type="Proteomes" id="UP000612266">
    <property type="component" value="Unassembled WGS sequence"/>
</dbReference>